<gene>
    <name evidence="1" type="ORF">BFR47_07575</name>
</gene>
<dbReference type="GO" id="GO:0002143">
    <property type="term" value="P:tRNA wobble position uridine thiolation"/>
    <property type="evidence" value="ECO:0007669"/>
    <property type="project" value="InterPro"/>
</dbReference>
<dbReference type="GO" id="GO:0016740">
    <property type="term" value="F:transferase activity"/>
    <property type="evidence" value="ECO:0007669"/>
    <property type="project" value="UniProtKB-KW"/>
</dbReference>
<evidence type="ECO:0000313" key="2">
    <source>
        <dbReference type="Proteomes" id="UP000243073"/>
    </source>
</evidence>
<sequence length="94" mass="10529">MLHTVKDSPFGHRALEQALHHLQPQDRLVLWQDAVIAATVPAWQARLQTLADSDRLYVMQEDLQARGLHPGVGESIAMERLVELVAELGSPQAW</sequence>
<accession>A0A1J4Q9S0</accession>
<dbReference type="OrthoDB" id="9795117at2"/>
<keyword evidence="2" id="KW-1185">Reference proteome</keyword>
<dbReference type="PANTHER" id="PTHR37526">
    <property type="entry name" value="PROTEIN TUSB"/>
    <property type="match status" value="1"/>
</dbReference>
<dbReference type="GO" id="GO:1990228">
    <property type="term" value="C:sulfurtransferase complex"/>
    <property type="evidence" value="ECO:0007669"/>
    <property type="project" value="TreeGrafter"/>
</dbReference>
<dbReference type="AlphaFoldDB" id="A0A1J4Q9S0"/>
<organism evidence="1 2">
    <name type="scientific">Oceanisphaera psychrotolerans</name>
    <dbReference type="NCBI Taxonomy" id="1414654"/>
    <lineage>
        <taxon>Bacteria</taxon>
        <taxon>Pseudomonadati</taxon>
        <taxon>Pseudomonadota</taxon>
        <taxon>Gammaproteobacteria</taxon>
        <taxon>Aeromonadales</taxon>
        <taxon>Aeromonadaceae</taxon>
        <taxon>Oceanisphaera</taxon>
    </lineage>
</organism>
<dbReference type="Proteomes" id="UP000243073">
    <property type="component" value="Unassembled WGS sequence"/>
</dbReference>
<keyword evidence="1" id="KW-0808">Transferase</keyword>
<dbReference type="PANTHER" id="PTHR37526:SF1">
    <property type="entry name" value="PROTEIN TUSB"/>
    <property type="match status" value="1"/>
</dbReference>
<dbReference type="STRING" id="1414654.BFR47_07575"/>
<dbReference type="NCBIfam" id="TIGR03011">
    <property type="entry name" value="sulf_tusB_dsrH"/>
    <property type="match status" value="1"/>
</dbReference>
<name>A0A1J4Q9S0_9GAMM</name>
<dbReference type="InterPro" id="IPR027396">
    <property type="entry name" value="DsrEFH-like"/>
</dbReference>
<dbReference type="Pfam" id="PF04077">
    <property type="entry name" value="DsrH"/>
    <property type="match status" value="1"/>
</dbReference>
<proteinExistence type="predicted"/>
<dbReference type="InterPro" id="IPR007215">
    <property type="entry name" value="Sulphur_relay_TusB/DsrH"/>
</dbReference>
<comment type="caution">
    <text evidence="1">The sequence shown here is derived from an EMBL/GenBank/DDBJ whole genome shotgun (WGS) entry which is preliminary data.</text>
</comment>
<reference evidence="1 2" key="1">
    <citation type="submission" date="2016-07" db="EMBL/GenBank/DDBJ databases">
        <title>Draft Genome Sequence of Oceanisphaera psychrotolerans, isolated from coastal sediment samples.</title>
        <authorList>
            <person name="Zhuo S."/>
            <person name="Ruan Z."/>
        </authorList>
    </citation>
    <scope>NUCLEOTIDE SEQUENCE [LARGE SCALE GENOMIC DNA]</scope>
    <source>
        <strain evidence="1 2">LAM-WHM-ZC</strain>
    </source>
</reference>
<evidence type="ECO:0000313" key="1">
    <source>
        <dbReference type="EMBL" id="OIN03823.1"/>
    </source>
</evidence>
<dbReference type="EMBL" id="MDKE01000070">
    <property type="protein sequence ID" value="OIN03823.1"/>
    <property type="molecule type" value="Genomic_DNA"/>
</dbReference>
<dbReference type="Gene3D" id="3.40.1260.10">
    <property type="entry name" value="DsrEFH-like"/>
    <property type="match status" value="1"/>
</dbReference>
<dbReference type="SUPFAM" id="SSF75169">
    <property type="entry name" value="DsrEFH-like"/>
    <property type="match status" value="1"/>
</dbReference>
<dbReference type="RefSeq" id="WP_071474211.1">
    <property type="nucleotide sequence ID" value="NZ_MDKE01000070.1"/>
</dbReference>
<protein>
    <submittedName>
        <fullName evidence="1">Sulfurtransferase TusB</fullName>
    </submittedName>
</protein>